<dbReference type="InterPro" id="IPR055945">
    <property type="entry name" value="DUF7523"/>
</dbReference>
<feature type="domain" description="CASTOR ACT" evidence="1">
    <location>
        <begin position="164"/>
        <end position="226"/>
    </location>
</feature>
<dbReference type="Gene3D" id="3.30.2130.10">
    <property type="entry name" value="VC0802-like"/>
    <property type="match status" value="1"/>
</dbReference>
<name>A0A7C1HX41_9CREN</name>
<reference evidence="2" key="1">
    <citation type="journal article" date="2020" name="mSystems">
        <title>Genome- and Community-Level Interaction Insights into Carbon Utilization and Element Cycling Functions of Hydrothermarchaeota in Hydrothermal Sediment.</title>
        <authorList>
            <person name="Zhou Z."/>
            <person name="Liu Y."/>
            <person name="Xu W."/>
            <person name="Pan J."/>
            <person name="Luo Z.H."/>
            <person name="Li M."/>
        </authorList>
    </citation>
    <scope>NUCLEOTIDE SEQUENCE [LARGE SCALE GENOMIC DNA]</scope>
    <source>
        <strain evidence="2">SpSt-123</strain>
    </source>
</reference>
<evidence type="ECO:0000259" key="1">
    <source>
        <dbReference type="Pfam" id="PF13840"/>
    </source>
</evidence>
<evidence type="ECO:0000313" key="2">
    <source>
        <dbReference type="EMBL" id="HDS10966.1"/>
    </source>
</evidence>
<dbReference type="PIRSF" id="PIRSF014439">
    <property type="entry name" value="APE1894_ACT"/>
    <property type="match status" value="1"/>
</dbReference>
<dbReference type="EMBL" id="DSDY01000155">
    <property type="protein sequence ID" value="HDS10966.1"/>
    <property type="molecule type" value="Genomic_DNA"/>
</dbReference>
<dbReference type="Pfam" id="PF24367">
    <property type="entry name" value="DUF7523"/>
    <property type="match status" value="1"/>
</dbReference>
<dbReference type="AlphaFoldDB" id="A0A7C1HX41"/>
<dbReference type="InterPro" id="IPR045865">
    <property type="entry name" value="ACT-like_dom_sf"/>
</dbReference>
<protein>
    <submittedName>
        <fullName evidence="2">ACT domain-containing protein</fullName>
    </submittedName>
</protein>
<dbReference type="InterPro" id="IPR027795">
    <property type="entry name" value="CASTOR_ACT_dom"/>
</dbReference>
<organism evidence="2">
    <name type="scientific">Fervidicoccus fontis</name>
    <dbReference type="NCBI Taxonomy" id="683846"/>
    <lineage>
        <taxon>Archaea</taxon>
        <taxon>Thermoproteota</taxon>
        <taxon>Thermoprotei</taxon>
        <taxon>Fervidicoccales</taxon>
        <taxon>Fervidicoccaceae</taxon>
        <taxon>Fervidicoccus</taxon>
    </lineage>
</organism>
<gene>
    <name evidence="2" type="ORF">ENO04_05080</name>
</gene>
<dbReference type="Pfam" id="PF13840">
    <property type="entry name" value="ACT_7"/>
    <property type="match status" value="1"/>
</dbReference>
<accession>A0A7C1HX41</accession>
<dbReference type="SUPFAM" id="SSF55021">
    <property type="entry name" value="ACT-like"/>
    <property type="match status" value="1"/>
</dbReference>
<dbReference type="InterPro" id="IPR016619">
    <property type="entry name" value="UCP014439_ACT"/>
</dbReference>
<comment type="caution">
    <text evidence="2">The sequence shown here is derived from an EMBL/GenBank/DDBJ whole genome shotgun (WGS) entry which is preliminary data.</text>
</comment>
<proteinExistence type="predicted"/>
<sequence>MPRKKTSEDEEKITVADAVRIAVTNRASYLECLRDGVVNYTWLAEKIMNDVERITKKKKVNIDAVKAALIRFQQDLQQEETTQRTTVGNVISKSTTELQNDISVITMKKEVVERKFEQLFKLAGEARFFNLNQGKKVYTIVISSEDVPELLRVFDEKEVLDKLDNQSAIIIISPYEIVNTPGVVSFITRLLYVNGVNITQLNSSYTDTILILPKEQALKAYHILEETIEEFRSMIKTPTTT</sequence>